<sequence length="465" mass="55205">MRVIINWLERKKEIIVIVLLCTLIWIVCGVTDIWFWGQNKIPSFIDSKLCEFENHTWEAFFGELSLIFITVSVLSILSDNKKVIYWANIVEEQLIKPRFRNFYSYCIYAFSILAFTFAAALEDKLGLVWIYFSLSLVVMISLSLKMIDVYYNDEEKKKELQKEYLHIVKKERNEVNIVQYNQVHNELYRQTLIGIRDLNYENVADNFTFYKENIRFMPHNNKAVTNILDFLSDRTMDDVFEILTNYFAIPDKEIDCYKLVDIQHDLEGSVIYDGVTSFANLICPDNMRKMFEQCSKKSMLSTYLAWLMERTLIREYNYFIVKIGSENFVTEYKFVFEKNASSIIKRGIDELKKKEDTELELGRDIWMHLTGACAYLIQVLMESVCLLQYDEYFELLSSKCEIIFPILEWSFESEDGREICSEEVIRYIKQKGISEEKTYFLKNVIFRNDDPYGVIKTINEIRIHK</sequence>
<feature type="transmembrane region" description="Helical" evidence="1">
    <location>
        <begin position="57"/>
        <end position="77"/>
    </location>
</feature>
<dbReference type="RefSeq" id="WP_118930007.1">
    <property type="nucleotide sequence ID" value="NZ_QSKW01000007.1"/>
</dbReference>
<name>A0A3R6FPD5_9FIRM</name>
<proteinExistence type="predicted"/>
<evidence type="ECO:0000313" key="3">
    <source>
        <dbReference type="Proteomes" id="UP000286271"/>
    </source>
</evidence>
<keyword evidence="1" id="KW-0812">Transmembrane</keyword>
<keyword evidence="1" id="KW-1133">Transmembrane helix</keyword>
<dbReference type="Proteomes" id="UP000286271">
    <property type="component" value="Unassembled WGS sequence"/>
</dbReference>
<feature type="transmembrane region" description="Helical" evidence="1">
    <location>
        <begin position="102"/>
        <end position="121"/>
    </location>
</feature>
<dbReference type="AlphaFoldDB" id="A0A3R6FPD5"/>
<reference evidence="2 3" key="1">
    <citation type="submission" date="2018-08" db="EMBL/GenBank/DDBJ databases">
        <title>A genome reference for cultivated species of the human gut microbiota.</title>
        <authorList>
            <person name="Zou Y."/>
            <person name="Xue W."/>
            <person name="Luo G."/>
        </authorList>
    </citation>
    <scope>NUCLEOTIDE SEQUENCE [LARGE SCALE GENOMIC DNA]</scope>
    <source>
        <strain evidence="2 3">AM27-11</strain>
    </source>
</reference>
<evidence type="ECO:0000313" key="2">
    <source>
        <dbReference type="EMBL" id="RHE98685.1"/>
    </source>
</evidence>
<dbReference type="EMBL" id="QSKW01000007">
    <property type="protein sequence ID" value="RHE98685.1"/>
    <property type="molecule type" value="Genomic_DNA"/>
</dbReference>
<comment type="caution">
    <text evidence="2">The sequence shown here is derived from an EMBL/GenBank/DDBJ whole genome shotgun (WGS) entry which is preliminary data.</text>
</comment>
<accession>A0A3R6FPD5</accession>
<gene>
    <name evidence="2" type="ORF">DW707_06675</name>
</gene>
<feature type="transmembrane region" description="Helical" evidence="1">
    <location>
        <begin position="127"/>
        <end position="147"/>
    </location>
</feature>
<keyword evidence="1" id="KW-0472">Membrane</keyword>
<evidence type="ECO:0000256" key="1">
    <source>
        <dbReference type="SAM" id="Phobius"/>
    </source>
</evidence>
<protein>
    <submittedName>
        <fullName evidence="2">Uncharacterized protein</fullName>
    </submittedName>
</protein>
<organism evidence="2 3">
    <name type="scientific">Roseburia inulinivorans</name>
    <dbReference type="NCBI Taxonomy" id="360807"/>
    <lineage>
        <taxon>Bacteria</taxon>
        <taxon>Bacillati</taxon>
        <taxon>Bacillota</taxon>
        <taxon>Clostridia</taxon>
        <taxon>Lachnospirales</taxon>
        <taxon>Lachnospiraceae</taxon>
        <taxon>Roseburia</taxon>
    </lineage>
</organism>
<feature type="transmembrane region" description="Helical" evidence="1">
    <location>
        <begin position="14"/>
        <end position="37"/>
    </location>
</feature>